<name>A0ABU3W074_9GAMM</name>
<sequence>MFNPGEHAVIRTYIAITGEAPTQAQFEAAFSHTGLRALSTELISARPAQSNSAFLTDLYEHLLNRAPDAEGFEYWTALMNGGELSQSKLATEFQNSAAVNAANEPGLVDGTPGLNPVDGAFVGYIDSAMADLRSDQNTESGLRSLHDDSVEIETMLSDGDVVEFSGDERAVIRVYVALTGEPPAQAELEAVFDDCSGFFDLCHDLSMENPELSDTEFVTMLYQNLLGREPDPDGLAYWSSLLDEASGRNQQSKWGLAGHFQNTAALNAVNESGLVNDTFDLDPTGETFRDYADDAPLSDPPPEDTLYLGEFADQELDLDFGRGEQVRLVYEGYDNGGVTVRNFVQDTDGQAGSSVEGIDHLDFRDYLVTWVELDTTCHPLSRAPVEFLGNADELVGNTVSIITFQGAGNSASQNWESLDETILVSLLNGTEAYGDAVNTTEFGDYDADNGGSAMDGYLGGIEGGRTNNHIFMVENDANAGEYKIFHVTSTRVDDSEAGNFDAGAKLIGVLDLGASLSTNEFDMENSLVWADTQT</sequence>
<feature type="domain" description="DUF4214" evidence="1">
    <location>
        <begin position="43"/>
        <end position="97"/>
    </location>
</feature>
<accession>A0ABU3W074</accession>
<protein>
    <submittedName>
        <fullName evidence="2">DUF4214 domain-containing protein</fullName>
    </submittedName>
</protein>
<dbReference type="Proteomes" id="UP001269819">
    <property type="component" value="Unassembled WGS sequence"/>
</dbReference>
<comment type="caution">
    <text evidence="2">The sequence shown here is derived from an EMBL/GenBank/DDBJ whole genome shotgun (WGS) entry which is preliminary data.</text>
</comment>
<evidence type="ECO:0000313" key="2">
    <source>
        <dbReference type="EMBL" id="MDV2079930.1"/>
    </source>
</evidence>
<feature type="domain" description="DUF4214" evidence="1">
    <location>
        <begin position="211"/>
        <end position="244"/>
    </location>
</feature>
<organism evidence="2 3">
    <name type="scientific">Marinobacter xestospongiae</name>
    <dbReference type="NCBI Taxonomy" id="994319"/>
    <lineage>
        <taxon>Bacteria</taxon>
        <taxon>Pseudomonadati</taxon>
        <taxon>Pseudomonadota</taxon>
        <taxon>Gammaproteobacteria</taxon>
        <taxon>Pseudomonadales</taxon>
        <taxon>Marinobacteraceae</taxon>
        <taxon>Marinobacter</taxon>
    </lineage>
</organism>
<keyword evidence="3" id="KW-1185">Reference proteome</keyword>
<dbReference type="RefSeq" id="WP_316974407.1">
    <property type="nucleotide sequence ID" value="NZ_JAWIIJ010000010.1"/>
</dbReference>
<dbReference type="InterPro" id="IPR025282">
    <property type="entry name" value="DUF4214"/>
</dbReference>
<evidence type="ECO:0000259" key="1">
    <source>
        <dbReference type="Pfam" id="PF13946"/>
    </source>
</evidence>
<evidence type="ECO:0000313" key="3">
    <source>
        <dbReference type="Proteomes" id="UP001269819"/>
    </source>
</evidence>
<gene>
    <name evidence="2" type="ORF">RYS15_14670</name>
</gene>
<dbReference type="Pfam" id="PF13946">
    <property type="entry name" value="DUF4214"/>
    <property type="match status" value="2"/>
</dbReference>
<reference evidence="2 3" key="1">
    <citation type="submission" date="2023-10" db="EMBL/GenBank/DDBJ databases">
        <title>Characteristics and mechanism of a salt-tolerant marine origin heterotrophic nitrifying- aerobic denitrifying bacteria Marinobacter xestospongiae HN1.</title>
        <authorList>
            <person name="Qi R."/>
        </authorList>
    </citation>
    <scope>NUCLEOTIDE SEQUENCE [LARGE SCALE GENOMIC DNA]</scope>
    <source>
        <strain evidence="2 3">HN1</strain>
    </source>
</reference>
<proteinExistence type="predicted"/>
<dbReference type="EMBL" id="JAWIIJ010000010">
    <property type="protein sequence ID" value="MDV2079930.1"/>
    <property type="molecule type" value="Genomic_DNA"/>
</dbReference>